<sequence>MLPQRQRSPPEPDHRLPIPTHHAHPTQPPLPARARPPEAPPRGAGHRLPSLDLEPSLYAGLLRRASRGRSLPLARLTHSHMIRAGYRPGLFLSNNLLAAYVRCADTRSARLLFDGMPRRDVVTWNTLIAGYATQGSARSALGAFRDARRDGAVAVDRFTYAAVLAACGGAGDWRSGRAAHGLAVVSGLARTAFVSNSVIDMYAKCRMIDEVRLAFDRAEERDEVSWNLLLSAYVRMGWPEVAANVLVWMHRSGVELDAFALGGILKACSELEDSEDVRRMLHGCVIKVGLDLDVFVGSTMVDMYAKNGGLEEAIKVFGSIPSQNVVIYNTMIAGFARLGNDPCPEIRMEAVRIYSNMFRRRIRPSKFTFKSVLEVCNLTNAVRCWRQIHAHVILFGFEDDEFIGNALINLYSKARLVDDSLRCFHRTPKQEIFTWTSMITAFVRNEHSDKALNLFKGLRYTGVEPDQFTMSSVMNACADLSMPIACEQIHCYAVKSGFDRFTLCGNSQIEMYRCTGDLKAAKKTFERIPSLDTFSWSQMILSYAVHGHEREALLLFKKMRDCSVIINEFAFLAVLVACSHQGLIDEGFRHYESMVSDYSFVPDVKHIACMVDLLGHVGKVADAEDFINSSGLENDSVLWHTLLRACRIHGDKDRGIKTGEKLMTLEPFAASSYVMLYNLYMDAGKISLAMRTRGQMRERGMTKESGVSWAEFGGSCQHFVDGDNSCSQKDATFTRLEELLVRVKQKTERSSMNVWELGFQNRKVSENSIGKHGELLAVALGLSTLPNTAPVRVMKNQRMSWEGHETLKLLSESENREIIIRDPTRFHHFSQGSCSCRGYW</sequence>
<dbReference type="Gene3D" id="1.25.40.10">
    <property type="entry name" value="Tetratricopeptide repeat domain"/>
    <property type="match status" value="5"/>
</dbReference>
<dbReference type="Pfam" id="PF20431">
    <property type="entry name" value="E_motif"/>
    <property type="match status" value="1"/>
</dbReference>
<evidence type="ECO:0000256" key="3">
    <source>
        <dbReference type="PROSITE-ProRule" id="PRU00708"/>
    </source>
</evidence>
<dbReference type="PANTHER" id="PTHR47926">
    <property type="entry name" value="PENTATRICOPEPTIDE REPEAT-CONTAINING PROTEIN"/>
    <property type="match status" value="1"/>
</dbReference>
<proteinExistence type="predicted"/>
<name>A0A1B6PIM7_SORBI</name>
<feature type="repeat" description="PPR" evidence="3">
    <location>
        <begin position="324"/>
        <end position="364"/>
    </location>
</feature>
<dbReference type="PANTHER" id="PTHR47926:SF399">
    <property type="entry name" value="(WILD MALAYSIAN BANANA) HYPOTHETICAL PROTEIN"/>
    <property type="match status" value="1"/>
</dbReference>
<dbReference type="GO" id="GO:0009451">
    <property type="term" value="P:RNA modification"/>
    <property type="evidence" value="ECO:0000318"/>
    <property type="project" value="GO_Central"/>
</dbReference>
<dbReference type="Proteomes" id="UP000000768">
    <property type="component" value="Chromosome 7"/>
</dbReference>
<organism evidence="6 7">
    <name type="scientific">Sorghum bicolor</name>
    <name type="common">Sorghum</name>
    <name type="synonym">Sorghum vulgare</name>
    <dbReference type="NCBI Taxonomy" id="4558"/>
    <lineage>
        <taxon>Eukaryota</taxon>
        <taxon>Viridiplantae</taxon>
        <taxon>Streptophyta</taxon>
        <taxon>Embryophyta</taxon>
        <taxon>Tracheophyta</taxon>
        <taxon>Spermatophyta</taxon>
        <taxon>Magnoliopsida</taxon>
        <taxon>Liliopsida</taxon>
        <taxon>Poales</taxon>
        <taxon>Poaceae</taxon>
        <taxon>PACMAD clade</taxon>
        <taxon>Panicoideae</taxon>
        <taxon>Andropogonodae</taxon>
        <taxon>Andropogoneae</taxon>
        <taxon>Sorghinae</taxon>
        <taxon>Sorghum</taxon>
    </lineage>
</organism>
<feature type="region of interest" description="Disordered" evidence="4">
    <location>
        <begin position="1"/>
        <end position="51"/>
    </location>
</feature>
<dbReference type="FunFam" id="1.25.40.10:FF:000227">
    <property type="entry name" value="Pentatricopeptide repeat-containing protein At3g13880"/>
    <property type="match status" value="1"/>
</dbReference>
<dbReference type="SUPFAM" id="SSF48452">
    <property type="entry name" value="TPR-like"/>
    <property type="match status" value="1"/>
</dbReference>
<dbReference type="GO" id="GO:0005739">
    <property type="term" value="C:mitochondrion"/>
    <property type="evidence" value="ECO:0007669"/>
    <property type="project" value="GOC"/>
</dbReference>
<keyword evidence="7" id="KW-1185">Reference proteome</keyword>
<dbReference type="NCBIfam" id="TIGR00756">
    <property type="entry name" value="PPR"/>
    <property type="match status" value="2"/>
</dbReference>
<evidence type="ECO:0000313" key="6">
    <source>
        <dbReference type="EMBL" id="KXG25445.1"/>
    </source>
</evidence>
<keyword evidence="2" id="KW-0809">Transit peptide</keyword>
<reference evidence="7" key="2">
    <citation type="journal article" date="2018" name="Plant J.">
        <title>The Sorghum bicolor reference genome: improved assembly, gene annotations, a transcriptome atlas, and signatures of genome organization.</title>
        <authorList>
            <person name="McCormick R.F."/>
            <person name="Truong S.K."/>
            <person name="Sreedasyam A."/>
            <person name="Jenkins J."/>
            <person name="Shu S."/>
            <person name="Sims D."/>
            <person name="Kennedy M."/>
            <person name="Amirebrahimi M."/>
            <person name="Weers B.D."/>
            <person name="McKinley B."/>
            <person name="Mattison A."/>
            <person name="Morishige D.T."/>
            <person name="Grimwood J."/>
            <person name="Schmutz J."/>
            <person name="Mullet J.E."/>
        </authorList>
    </citation>
    <scope>NUCLEOTIDE SEQUENCE [LARGE SCALE GENOMIC DNA]</scope>
    <source>
        <strain evidence="7">cv. BTx623</strain>
    </source>
</reference>
<dbReference type="PROSITE" id="PS51375">
    <property type="entry name" value="PPR"/>
    <property type="match status" value="5"/>
</dbReference>
<dbReference type="InterPro" id="IPR011990">
    <property type="entry name" value="TPR-like_helical_dom_sf"/>
</dbReference>
<feature type="domain" description="DYW" evidence="5">
    <location>
        <begin position="767"/>
        <end position="840"/>
    </location>
</feature>
<dbReference type="Gramene" id="KXG25445">
    <property type="protein sequence ID" value="KXG25445"/>
    <property type="gene ID" value="SORBI_3007G179600"/>
</dbReference>
<dbReference type="OrthoDB" id="1860728at2759"/>
<feature type="repeat" description="PPR" evidence="3">
    <location>
        <begin position="532"/>
        <end position="566"/>
    </location>
</feature>
<dbReference type="EMBL" id="CM000766">
    <property type="protein sequence ID" value="KXG25445.1"/>
    <property type="molecule type" value="Genomic_DNA"/>
</dbReference>
<dbReference type="Pfam" id="PF13041">
    <property type="entry name" value="PPR_2"/>
    <property type="match status" value="1"/>
</dbReference>
<dbReference type="GO" id="GO:1900864">
    <property type="term" value="P:mitochondrial RNA modification"/>
    <property type="evidence" value="ECO:0007669"/>
    <property type="project" value="EnsemblPlants"/>
</dbReference>
<feature type="repeat" description="PPR" evidence="3">
    <location>
        <begin position="431"/>
        <end position="465"/>
    </location>
</feature>
<keyword evidence="1" id="KW-0677">Repeat</keyword>
<dbReference type="GO" id="GO:0003723">
    <property type="term" value="F:RNA binding"/>
    <property type="evidence" value="ECO:0000318"/>
    <property type="project" value="GO_Central"/>
</dbReference>
<dbReference type="eggNOG" id="KOG4197">
    <property type="taxonomic scope" value="Eukaryota"/>
</dbReference>
<gene>
    <name evidence="6" type="ORF">SORBI_3007G179600</name>
</gene>
<evidence type="ECO:0000256" key="4">
    <source>
        <dbReference type="SAM" id="MobiDB-lite"/>
    </source>
</evidence>
<reference evidence="6 7" key="1">
    <citation type="journal article" date="2009" name="Nature">
        <title>The Sorghum bicolor genome and the diversification of grasses.</title>
        <authorList>
            <person name="Paterson A.H."/>
            <person name="Bowers J.E."/>
            <person name="Bruggmann R."/>
            <person name="Dubchak I."/>
            <person name="Grimwood J."/>
            <person name="Gundlach H."/>
            <person name="Haberer G."/>
            <person name="Hellsten U."/>
            <person name="Mitros T."/>
            <person name="Poliakov A."/>
            <person name="Schmutz J."/>
            <person name="Spannagl M."/>
            <person name="Tang H."/>
            <person name="Wang X."/>
            <person name="Wicker T."/>
            <person name="Bharti A.K."/>
            <person name="Chapman J."/>
            <person name="Feltus F.A."/>
            <person name="Gowik U."/>
            <person name="Grigoriev I.V."/>
            <person name="Lyons E."/>
            <person name="Maher C.A."/>
            <person name="Martis M."/>
            <person name="Narechania A."/>
            <person name="Otillar R.P."/>
            <person name="Penning B.W."/>
            <person name="Salamov A.A."/>
            <person name="Wang Y."/>
            <person name="Zhang L."/>
            <person name="Carpita N.C."/>
            <person name="Freeling M."/>
            <person name="Gingle A.R."/>
            <person name="Hash C.T."/>
            <person name="Keller B."/>
            <person name="Klein P."/>
            <person name="Kresovich S."/>
            <person name="McCann M.C."/>
            <person name="Ming R."/>
            <person name="Peterson D.G."/>
            <person name="Mehboob-ur-Rahman"/>
            <person name="Ware D."/>
            <person name="Westhoff P."/>
            <person name="Mayer K.F."/>
            <person name="Messing J."/>
            <person name="Rokhsar D.S."/>
        </authorList>
    </citation>
    <scope>NUCLEOTIDE SEQUENCE [LARGE SCALE GENOMIC DNA]</scope>
    <source>
        <strain evidence="7">cv. BTx623</strain>
    </source>
</reference>
<dbReference type="GO" id="GO:0008270">
    <property type="term" value="F:zinc ion binding"/>
    <property type="evidence" value="ECO:0007669"/>
    <property type="project" value="InterPro"/>
</dbReference>
<dbReference type="Pfam" id="PF14432">
    <property type="entry name" value="DYW_deaminase"/>
    <property type="match status" value="1"/>
</dbReference>
<dbReference type="GO" id="GO:0099402">
    <property type="term" value="P:plant organ development"/>
    <property type="evidence" value="ECO:0007669"/>
    <property type="project" value="UniProtKB-ARBA"/>
</dbReference>
<evidence type="ECO:0000259" key="5">
    <source>
        <dbReference type="Pfam" id="PF14432"/>
    </source>
</evidence>
<evidence type="ECO:0000256" key="1">
    <source>
        <dbReference type="ARBA" id="ARBA00022737"/>
    </source>
</evidence>
<dbReference type="OMA" id="GNSQIEM"/>
<dbReference type="Pfam" id="PF01535">
    <property type="entry name" value="PPR"/>
    <property type="match status" value="7"/>
</dbReference>
<dbReference type="InterPro" id="IPR046848">
    <property type="entry name" value="E_motif"/>
</dbReference>
<dbReference type="InterPro" id="IPR032867">
    <property type="entry name" value="DYW_dom"/>
</dbReference>
<evidence type="ECO:0000256" key="2">
    <source>
        <dbReference type="ARBA" id="ARBA00022946"/>
    </source>
</evidence>
<dbReference type="FunFam" id="1.25.40.10:FF:000158">
    <property type="entry name" value="pentatricopeptide repeat-containing protein At2g33680"/>
    <property type="match status" value="1"/>
</dbReference>
<feature type="repeat" description="PPR" evidence="3">
    <location>
        <begin position="120"/>
        <end position="154"/>
    </location>
</feature>
<dbReference type="InParanoid" id="A0A1B6PIM7"/>
<accession>A0A1B6PIM7</accession>
<feature type="repeat" description="PPR" evidence="3">
    <location>
        <begin position="222"/>
        <end position="256"/>
    </location>
</feature>
<dbReference type="FunFam" id="1.25.40.10:FF:001495">
    <property type="entry name" value="Pentatricopeptide repeat-containing protein At3g13880"/>
    <property type="match status" value="1"/>
</dbReference>
<dbReference type="InterPro" id="IPR002885">
    <property type="entry name" value="PPR_rpt"/>
</dbReference>
<protein>
    <recommendedName>
        <fullName evidence="5">DYW domain-containing protein</fullName>
    </recommendedName>
</protein>
<dbReference type="AlphaFoldDB" id="A0A1B6PIM7"/>
<evidence type="ECO:0000313" key="7">
    <source>
        <dbReference type="Proteomes" id="UP000000768"/>
    </source>
</evidence>
<dbReference type="InterPro" id="IPR046960">
    <property type="entry name" value="PPR_At4g14850-like_plant"/>
</dbReference>